<comment type="caution">
    <text evidence="2">The sequence shown here is derived from an EMBL/GenBank/DDBJ whole genome shotgun (WGS) entry which is preliminary data.</text>
</comment>
<dbReference type="Gene3D" id="2.10.109.10">
    <property type="entry name" value="Umud Fragment, subunit A"/>
    <property type="match status" value="1"/>
</dbReference>
<dbReference type="AlphaFoldDB" id="A0A4Z0BX65"/>
<dbReference type="InterPro" id="IPR039418">
    <property type="entry name" value="LexA-like"/>
</dbReference>
<evidence type="ECO:0000259" key="1">
    <source>
        <dbReference type="Pfam" id="PF00717"/>
    </source>
</evidence>
<dbReference type="CDD" id="cd06529">
    <property type="entry name" value="S24_LexA-like"/>
    <property type="match status" value="1"/>
</dbReference>
<evidence type="ECO:0000313" key="2">
    <source>
        <dbReference type="EMBL" id="TFZ03094.1"/>
    </source>
</evidence>
<keyword evidence="3" id="KW-1185">Reference proteome</keyword>
<name>A0A4Z0BX65_9BURK</name>
<dbReference type="OrthoDB" id="7011085at2"/>
<dbReference type="SUPFAM" id="SSF51306">
    <property type="entry name" value="LexA/Signal peptidase"/>
    <property type="match status" value="1"/>
</dbReference>
<accession>A0A4Z0BX65</accession>
<dbReference type="Proteomes" id="UP000298180">
    <property type="component" value="Unassembled WGS sequence"/>
</dbReference>
<dbReference type="RefSeq" id="WP_135264617.1">
    <property type="nucleotide sequence ID" value="NZ_SMLM01000002.1"/>
</dbReference>
<evidence type="ECO:0000313" key="3">
    <source>
        <dbReference type="Proteomes" id="UP000298180"/>
    </source>
</evidence>
<protein>
    <submittedName>
        <fullName evidence="2">Helix-turn-helix transcriptional regulator</fullName>
    </submittedName>
</protein>
<reference evidence="2 3" key="1">
    <citation type="submission" date="2019-03" db="EMBL/GenBank/DDBJ databases">
        <title>Ramlibacter henchirensis DSM 14656, whole genome shotgun sequence.</title>
        <authorList>
            <person name="Zhang X."/>
            <person name="Feng G."/>
            <person name="Zhu H."/>
        </authorList>
    </citation>
    <scope>NUCLEOTIDE SEQUENCE [LARGE SCALE GENOMIC DNA]</scope>
    <source>
        <strain evidence="2 3">DSM 14656</strain>
    </source>
</reference>
<sequence length="228" mass="24144">MPKTKSSAALTPKLTRIARLKQFQADRGLRGPAELGRAIGRNTNQTSDLLRGRASFGERIARAIEQFAGLPVGWLDQPALETRGAVESPARLGTTDRQIVSAYPLGGAAGTQQPVCAPLLLAGDWVGAVLASTGPQLHYLHMPDDSMAPLLARGDLLLVDSGVRAFGRDGVYVLRAGERLLVRYLRARLDGLTEVSAGSAAGGTNEIASAGSLRVVGQAVWVWRGQQL</sequence>
<gene>
    <name evidence="2" type="ORF">EZ313_17940</name>
</gene>
<feature type="domain" description="Peptidase S24/S26A/S26B/S26C" evidence="1">
    <location>
        <begin position="128"/>
        <end position="218"/>
    </location>
</feature>
<dbReference type="InterPro" id="IPR015927">
    <property type="entry name" value="Peptidase_S24_S26A/B/C"/>
</dbReference>
<proteinExistence type="predicted"/>
<dbReference type="EMBL" id="SMLM01000002">
    <property type="protein sequence ID" value="TFZ03094.1"/>
    <property type="molecule type" value="Genomic_DNA"/>
</dbReference>
<organism evidence="2 3">
    <name type="scientific">Ramlibacter henchirensis</name>
    <dbReference type="NCBI Taxonomy" id="204072"/>
    <lineage>
        <taxon>Bacteria</taxon>
        <taxon>Pseudomonadati</taxon>
        <taxon>Pseudomonadota</taxon>
        <taxon>Betaproteobacteria</taxon>
        <taxon>Burkholderiales</taxon>
        <taxon>Comamonadaceae</taxon>
        <taxon>Ramlibacter</taxon>
    </lineage>
</organism>
<dbReference type="Pfam" id="PF00717">
    <property type="entry name" value="Peptidase_S24"/>
    <property type="match status" value="1"/>
</dbReference>
<dbReference type="InterPro" id="IPR036286">
    <property type="entry name" value="LexA/Signal_pep-like_sf"/>
</dbReference>